<gene>
    <name evidence="2" type="ORF">SAMN04488023_101132</name>
</gene>
<dbReference type="Pfam" id="PF13650">
    <property type="entry name" value="Asp_protease_2"/>
    <property type="match status" value="1"/>
</dbReference>
<dbReference type="OrthoDB" id="644381at2"/>
<dbReference type="InterPro" id="IPR034122">
    <property type="entry name" value="Retropepsin-like_bacterial"/>
</dbReference>
<feature type="chain" id="PRO_5011657682" evidence="1">
    <location>
        <begin position="21"/>
        <end position="498"/>
    </location>
</feature>
<keyword evidence="2" id="KW-0645">Protease</keyword>
<keyword evidence="1" id="KW-0732">Signal</keyword>
<feature type="signal peptide" evidence="1">
    <location>
        <begin position="1"/>
        <end position="20"/>
    </location>
</feature>
<reference evidence="2 3" key="1">
    <citation type="submission" date="2016-10" db="EMBL/GenBank/DDBJ databases">
        <authorList>
            <person name="de Groot N.N."/>
        </authorList>
    </citation>
    <scope>NUCLEOTIDE SEQUENCE [LARGE SCALE GENOMIC DNA]</scope>
    <source>
        <strain evidence="2 3">DSM 18610</strain>
    </source>
</reference>
<organism evidence="2 3">
    <name type="scientific">Pedobacter rhizosphaerae</name>
    <dbReference type="NCBI Taxonomy" id="390241"/>
    <lineage>
        <taxon>Bacteria</taxon>
        <taxon>Pseudomonadati</taxon>
        <taxon>Bacteroidota</taxon>
        <taxon>Sphingobacteriia</taxon>
        <taxon>Sphingobacteriales</taxon>
        <taxon>Sphingobacteriaceae</taxon>
        <taxon>Pedobacter</taxon>
    </lineage>
</organism>
<dbReference type="GO" id="GO:0008233">
    <property type="term" value="F:peptidase activity"/>
    <property type="evidence" value="ECO:0007669"/>
    <property type="project" value="UniProtKB-KW"/>
</dbReference>
<evidence type="ECO:0000313" key="3">
    <source>
        <dbReference type="Proteomes" id="UP000199572"/>
    </source>
</evidence>
<proteinExistence type="predicted"/>
<dbReference type="InterPro" id="IPR021109">
    <property type="entry name" value="Peptidase_aspartic_dom_sf"/>
</dbReference>
<dbReference type="RefSeq" id="WP_090880346.1">
    <property type="nucleotide sequence ID" value="NZ_FOGG01000001.1"/>
</dbReference>
<dbReference type="SUPFAM" id="SSF50630">
    <property type="entry name" value="Acid proteases"/>
    <property type="match status" value="1"/>
</dbReference>
<dbReference type="Gene3D" id="2.40.70.10">
    <property type="entry name" value="Acid Proteases"/>
    <property type="match status" value="2"/>
</dbReference>
<accession>A0A1H9IXG1</accession>
<dbReference type="GO" id="GO:0006508">
    <property type="term" value="P:proteolysis"/>
    <property type="evidence" value="ECO:0007669"/>
    <property type="project" value="UniProtKB-KW"/>
</dbReference>
<dbReference type="EMBL" id="FOGG01000001">
    <property type="protein sequence ID" value="SEQ79293.1"/>
    <property type="molecule type" value="Genomic_DNA"/>
</dbReference>
<dbReference type="CDD" id="cd05483">
    <property type="entry name" value="retropepsin_like_bacteria"/>
    <property type="match status" value="1"/>
</dbReference>
<protein>
    <submittedName>
        <fullName evidence="2">Aspartyl protease</fullName>
    </submittedName>
</protein>
<evidence type="ECO:0000256" key="1">
    <source>
        <dbReference type="SAM" id="SignalP"/>
    </source>
</evidence>
<dbReference type="STRING" id="390241.SAMN04488023_101132"/>
<dbReference type="AlphaFoldDB" id="A0A1H9IXG1"/>
<name>A0A1H9IXG1_9SPHI</name>
<evidence type="ECO:0000313" key="2">
    <source>
        <dbReference type="EMBL" id="SEQ79293.1"/>
    </source>
</evidence>
<keyword evidence="2" id="KW-0378">Hydrolase</keyword>
<keyword evidence="3" id="KW-1185">Reference proteome</keyword>
<dbReference type="Proteomes" id="UP000199572">
    <property type="component" value="Unassembled WGS sequence"/>
</dbReference>
<sequence>MKLKITFCAWLFCCINYAQAQNTPQSLVNHINQMFALKSADTLKSQLSNDFSVAAYTMPSAFNLLKTIVNRYACDSLELKEVVKQGEGFKLTVVPFVKGKAGNASAIFTNASYQLLYADIFDQLYGMNRYKAAVLRAKIPFEEENGSIILKVKVNGHAKPLRLLFDTGADGMAITKALADEVGIKATRQQNTSVVGGNMQISVSEGNNIQLDTFVIKNQSFAIFPEMHKDADGIIGNSIAKQYITKVDFDKKELSLYDFGIYTYQDKGISVPVTVPSGVFIIPGEVTVTADQTHPGNFVFDTGAGYNLICFRPFVKKNKLLVSGFKPEYNGSTTSMGMSTPTYSGRASAFSFAKMPPLKNFPITLMAGGGQSENWNPGFDGSIGIRTISRYNFTINLQEKEIHFVPNKTFNYPNDFALGGYLFGFGQDGKLKVLGLTAGGENAMLKTGQLITSINGVTASTLMSNTKKMEEVLNAAKGTLFKVISSENGTTQTNTLTK</sequence>